<reference evidence="1" key="1">
    <citation type="journal article" date="2020" name="Nat. Commun.">
        <title>Large-scale genome sequencing of mycorrhizal fungi provides insights into the early evolution of symbiotic traits.</title>
        <authorList>
            <person name="Miyauchi S."/>
            <person name="Kiss E."/>
            <person name="Kuo A."/>
            <person name="Drula E."/>
            <person name="Kohler A."/>
            <person name="Sanchez-Garcia M."/>
            <person name="Morin E."/>
            <person name="Andreopoulos B."/>
            <person name="Barry K.W."/>
            <person name="Bonito G."/>
            <person name="Buee M."/>
            <person name="Carver A."/>
            <person name="Chen C."/>
            <person name="Cichocki N."/>
            <person name="Clum A."/>
            <person name="Culley D."/>
            <person name="Crous P.W."/>
            <person name="Fauchery L."/>
            <person name="Girlanda M."/>
            <person name="Hayes R.D."/>
            <person name="Keri Z."/>
            <person name="LaButti K."/>
            <person name="Lipzen A."/>
            <person name="Lombard V."/>
            <person name="Magnuson J."/>
            <person name="Maillard F."/>
            <person name="Murat C."/>
            <person name="Nolan M."/>
            <person name="Ohm R.A."/>
            <person name="Pangilinan J."/>
            <person name="Pereira M.F."/>
            <person name="Perotto S."/>
            <person name="Peter M."/>
            <person name="Pfister S."/>
            <person name="Riley R."/>
            <person name="Sitrit Y."/>
            <person name="Stielow J.B."/>
            <person name="Szollosi G."/>
            <person name="Zifcakova L."/>
            <person name="Stursova M."/>
            <person name="Spatafora J.W."/>
            <person name="Tedersoo L."/>
            <person name="Vaario L.M."/>
            <person name="Yamada A."/>
            <person name="Yan M."/>
            <person name="Wang P."/>
            <person name="Xu J."/>
            <person name="Bruns T."/>
            <person name="Baldrian P."/>
            <person name="Vilgalys R."/>
            <person name="Dunand C."/>
            <person name="Henrissat B."/>
            <person name="Grigoriev I.V."/>
            <person name="Hibbett D."/>
            <person name="Nagy L.G."/>
            <person name="Martin F.M."/>
        </authorList>
    </citation>
    <scope>NUCLEOTIDE SEQUENCE</scope>
    <source>
        <strain evidence="1">UP504</strain>
    </source>
</reference>
<dbReference type="AlphaFoldDB" id="A0A9P6A9S0"/>
<comment type="caution">
    <text evidence="1">The sequence shown here is derived from an EMBL/GenBank/DDBJ whole genome shotgun (WGS) entry which is preliminary data.</text>
</comment>
<name>A0A9P6A9S0_9AGAM</name>
<proteinExistence type="predicted"/>
<organism evidence="1 2">
    <name type="scientific">Hydnum rufescens UP504</name>
    <dbReference type="NCBI Taxonomy" id="1448309"/>
    <lineage>
        <taxon>Eukaryota</taxon>
        <taxon>Fungi</taxon>
        <taxon>Dikarya</taxon>
        <taxon>Basidiomycota</taxon>
        <taxon>Agaricomycotina</taxon>
        <taxon>Agaricomycetes</taxon>
        <taxon>Cantharellales</taxon>
        <taxon>Hydnaceae</taxon>
        <taxon>Hydnum</taxon>
    </lineage>
</organism>
<dbReference type="OrthoDB" id="3259165at2759"/>
<sequence length="116" mass="13184">MHFDVLTSIEAKTHVLSCLHRDIDSVMNQLNLYNKTSAARLNKIKREPFFALQMNMHAVKARLCTKLSKRKFELANLERAYCSKQMGASVFTIAYTLDHRISGTFLGTKSQALFGT</sequence>
<keyword evidence="2" id="KW-1185">Reference proteome</keyword>
<gene>
    <name evidence="1" type="ORF">BS47DRAFT_1403479</name>
</gene>
<evidence type="ECO:0000313" key="2">
    <source>
        <dbReference type="Proteomes" id="UP000886523"/>
    </source>
</evidence>
<dbReference type="Proteomes" id="UP000886523">
    <property type="component" value="Unassembled WGS sequence"/>
</dbReference>
<evidence type="ECO:0000313" key="1">
    <source>
        <dbReference type="EMBL" id="KAF9502563.1"/>
    </source>
</evidence>
<dbReference type="EMBL" id="MU129959">
    <property type="protein sequence ID" value="KAF9502563.1"/>
    <property type="molecule type" value="Genomic_DNA"/>
</dbReference>
<protein>
    <submittedName>
        <fullName evidence="1">Uncharacterized protein</fullName>
    </submittedName>
</protein>
<accession>A0A9P6A9S0</accession>